<evidence type="ECO:0000313" key="1">
    <source>
        <dbReference type="EMBL" id="KAJ1676968.1"/>
    </source>
</evidence>
<sequence>MPQPSNGNTTVTTPSPHKEEDAAAAATGAVEAADMKAPSTALCASQTHMQTTASTSVSSSQLNRDDQNGGGAMGPENTDGGPGWEFDASELFSEYELFEPTPYRIYVGHTGDVLALSWSKNGFLLSASMDRTVRLWHPKRADCLSVFKHKDFVTSVAFHPLDDRYFISGSLDCKLRLWDIPARKIRIWTEVPDKQLITSVSFTSASGEQIVVGTYRGMCVFYSTQGLRIQKRFHARSSRGRNAKGSKITG</sequence>
<keyword evidence="2" id="KW-1185">Reference proteome</keyword>
<protein>
    <submittedName>
        <fullName evidence="1">WD repeat-containing protein 44</fullName>
    </submittedName>
</protein>
<feature type="non-terminal residue" evidence="1">
    <location>
        <position position="250"/>
    </location>
</feature>
<accession>A0ACC1HMH6</accession>
<comment type="caution">
    <text evidence="1">The sequence shown here is derived from an EMBL/GenBank/DDBJ whole genome shotgun (WGS) entry which is preliminary data.</text>
</comment>
<name>A0ACC1HMH6_9FUNG</name>
<dbReference type="EMBL" id="JAMZIH010003220">
    <property type="protein sequence ID" value="KAJ1676968.1"/>
    <property type="molecule type" value="Genomic_DNA"/>
</dbReference>
<gene>
    <name evidence="1" type="primary">WDR44</name>
    <name evidence="1" type="ORF">EV182_007153</name>
</gene>
<organism evidence="1 2">
    <name type="scientific">Spiromyces aspiralis</name>
    <dbReference type="NCBI Taxonomy" id="68401"/>
    <lineage>
        <taxon>Eukaryota</taxon>
        <taxon>Fungi</taxon>
        <taxon>Fungi incertae sedis</taxon>
        <taxon>Zoopagomycota</taxon>
        <taxon>Kickxellomycotina</taxon>
        <taxon>Kickxellomycetes</taxon>
        <taxon>Kickxellales</taxon>
        <taxon>Kickxellaceae</taxon>
        <taxon>Spiromyces</taxon>
    </lineage>
</organism>
<evidence type="ECO:0000313" key="2">
    <source>
        <dbReference type="Proteomes" id="UP001145114"/>
    </source>
</evidence>
<dbReference type="Proteomes" id="UP001145114">
    <property type="component" value="Unassembled WGS sequence"/>
</dbReference>
<reference evidence="1" key="1">
    <citation type="submission" date="2022-06" db="EMBL/GenBank/DDBJ databases">
        <title>Phylogenomic reconstructions and comparative analyses of Kickxellomycotina fungi.</title>
        <authorList>
            <person name="Reynolds N.K."/>
            <person name="Stajich J.E."/>
            <person name="Barry K."/>
            <person name="Grigoriev I.V."/>
            <person name="Crous P."/>
            <person name="Smith M.E."/>
        </authorList>
    </citation>
    <scope>NUCLEOTIDE SEQUENCE</scope>
    <source>
        <strain evidence="1">RSA 2271</strain>
    </source>
</reference>
<proteinExistence type="predicted"/>